<comment type="caution">
    <text evidence="1">The sequence shown here is derived from an EMBL/GenBank/DDBJ whole genome shotgun (WGS) entry which is preliminary data.</text>
</comment>
<sequence>MVKSSMVTSDSPAVRPSELVPLVTGVGLQQELYVQPLDVGQRLHALLEDLDQFRVQGSVAVLEGEHELGSAGHEV</sequence>
<dbReference type="Proteomes" id="UP001444661">
    <property type="component" value="Unassembled WGS sequence"/>
</dbReference>
<evidence type="ECO:0000313" key="2">
    <source>
        <dbReference type="Proteomes" id="UP001444661"/>
    </source>
</evidence>
<name>A0ABR1RPC6_9PEZI</name>
<organism evidence="1 2">
    <name type="scientific">Apiospora rasikravindrae</name>
    <dbReference type="NCBI Taxonomy" id="990691"/>
    <lineage>
        <taxon>Eukaryota</taxon>
        <taxon>Fungi</taxon>
        <taxon>Dikarya</taxon>
        <taxon>Ascomycota</taxon>
        <taxon>Pezizomycotina</taxon>
        <taxon>Sordariomycetes</taxon>
        <taxon>Xylariomycetidae</taxon>
        <taxon>Amphisphaeriales</taxon>
        <taxon>Apiosporaceae</taxon>
        <taxon>Apiospora</taxon>
    </lineage>
</organism>
<reference evidence="1 2" key="1">
    <citation type="submission" date="2023-01" db="EMBL/GenBank/DDBJ databases">
        <title>Analysis of 21 Apiospora genomes using comparative genomics revels a genus with tremendous synthesis potential of carbohydrate active enzymes and secondary metabolites.</title>
        <authorList>
            <person name="Sorensen T."/>
        </authorList>
    </citation>
    <scope>NUCLEOTIDE SEQUENCE [LARGE SCALE GENOMIC DNA]</scope>
    <source>
        <strain evidence="1 2">CBS 33761</strain>
    </source>
</reference>
<gene>
    <name evidence="1" type="ORF">PG993_014896</name>
</gene>
<evidence type="ECO:0000313" key="1">
    <source>
        <dbReference type="EMBL" id="KAK8016707.1"/>
    </source>
</evidence>
<proteinExistence type="predicted"/>
<keyword evidence="2" id="KW-1185">Reference proteome</keyword>
<protein>
    <submittedName>
        <fullName evidence="1">Uncharacterized protein</fullName>
    </submittedName>
</protein>
<accession>A0ABR1RPC6</accession>
<dbReference type="EMBL" id="JAQQWK010000014">
    <property type="protein sequence ID" value="KAK8016707.1"/>
    <property type="molecule type" value="Genomic_DNA"/>
</dbReference>